<dbReference type="Gramene" id="OIT25366">
    <property type="protein sequence ID" value="OIT25366"/>
    <property type="gene ID" value="A4A49_26753"/>
</dbReference>
<dbReference type="Proteomes" id="UP000187609">
    <property type="component" value="Unassembled WGS sequence"/>
</dbReference>
<comment type="caution">
    <text evidence="3">The sequence shown here is derived from an EMBL/GenBank/DDBJ whole genome shotgun (WGS) entry which is preliminary data.</text>
</comment>
<evidence type="ECO:0000313" key="3">
    <source>
        <dbReference type="EMBL" id="OIT25366.1"/>
    </source>
</evidence>
<dbReference type="InterPro" id="IPR009769">
    <property type="entry name" value="EDR2_C"/>
</dbReference>
<sequence length="313" mass="34346">MGACGSKTRRCIGMNDLQEGRNTLSHKLNKIEPSASKNISCSNTASKGNGEFDPEVMIESESSNDFHSVQDVFSQSGSGSFSTVISPRFYDTVCCNSNAAFESAAKHEQSFASVEPNIVREVSVKRKSSKDTQLQLNNPQNEMTVSRPIVKVYSRNMDKNAEGVQLEKRKSAIPSSPGTRRKSSLTKILSFKRREAYSNSASLSSKASLRRPVAGSQVPCSPRSAKLSNSWSSIEPNTFKVRGKRYIRDKKKEFAPNHAAFYPFGVDVFLSPRKIDNIARFVELPAVDSSGVVPPILVVKSSDTIVPSDNLPK</sequence>
<feature type="region of interest" description="Disordered" evidence="1">
    <location>
        <begin position="163"/>
        <end position="185"/>
    </location>
</feature>
<dbReference type="PANTHER" id="PTHR31558:SF19">
    <property type="entry name" value="PROTEIN ENHANCED DISEASE RESISTANCE 2 C-TERMINAL DOMAIN-CONTAINING PROTEIN"/>
    <property type="match status" value="1"/>
</dbReference>
<gene>
    <name evidence="3" type="ORF">A4A49_26753</name>
</gene>
<dbReference type="Pfam" id="PF07059">
    <property type="entry name" value="EDR2_C"/>
    <property type="match status" value="1"/>
</dbReference>
<evidence type="ECO:0000259" key="2">
    <source>
        <dbReference type="Pfam" id="PF07059"/>
    </source>
</evidence>
<reference evidence="3" key="1">
    <citation type="submission" date="2016-11" db="EMBL/GenBank/DDBJ databases">
        <title>The genome of Nicotiana attenuata.</title>
        <authorList>
            <person name="Xu S."/>
            <person name="Brockmoeller T."/>
            <person name="Gaquerel E."/>
            <person name="Navarro A."/>
            <person name="Kuhl H."/>
            <person name="Gase K."/>
            <person name="Ling Z."/>
            <person name="Zhou W."/>
            <person name="Kreitzer C."/>
            <person name="Stanke M."/>
            <person name="Tang H."/>
            <person name="Lyons E."/>
            <person name="Pandey P."/>
            <person name="Pandey S.P."/>
            <person name="Timmermann B."/>
            <person name="Baldwin I.T."/>
        </authorList>
    </citation>
    <scope>NUCLEOTIDE SEQUENCE [LARGE SCALE GENOMIC DNA]</scope>
    <source>
        <strain evidence="3">UT</strain>
    </source>
</reference>
<evidence type="ECO:0000313" key="4">
    <source>
        <dbReference type="Proteomes" id="UP000187609"/>
    </source>
</evidence>
<dbReference type="PANTHER" id="PTHR31558">
    <property type="entry name" value="CW14 PROTEIN"/>
    <property type="match status" value="1"/>
</dbReference>
<protein>
    <recommendedName>
        <fullName evidence="2">Protein ENHANCED DISEASE RESISTANCE 2 C-terminal domain-containing protein</fullName>
    </recommendedName>
</protein>
<dbReference type="STRING" id="49451.A0A1J6K7R8"/>
<keyword evidence="4" id="KW-1185">Reference proteome</keyword>
<evidence type="ECO:0000256" key="1">
    <source>
        <dbReference type="SAM" id="MobiDB-lite"/>
    </source>
</evidence>
<name>A0A1J6K7R8_NICAT</name>
<dbReference type="EMBL" id="MJEQ01003063">
    <property type="protein sequence ID" value="OIT25366.1"/>
    <property type="molecule type" value="Genomic_DNA"/>
</dbReference>
<feature type="domain" description="Protein ENHANCED DISEASE RESISTANCE 2 C-terminal" evidence="2">
    <location>
        <begin position="231"/>
        <end position="300"/>
    </location>
</feature>
<accession>A0A1J6K7R8</accession>
<dbReference type="AlphaFoldDB" id="A0A1J6K7R8"/>
<organism evidence="3 4">
    <name type="scientific">Nicotiana attenuata</name>
    <name type="common">Coyote tobacco</name>
    <dbReference type="NCBI Taxonomy" id="49451"/>
    <lineage>
        <taxon>Eukaryota</taxon>
        <taxon>Viridiplantae</taxon>
        <taxon>Streptophyta</taxon>
        <taxon>Embryophyta</taxon>
        <taxon>Tracheophyta</taxon>
        <taxon>Spermatophyta</taxon>
        <taxon>Magnoliopsida</taxon>
        <taxon>eudicotyledons</taxon>
        <taxon>Gunneridae</taxon>
        <taxon>Pentapetalae</taxon>
        <taxon>asterids</taxon>
        <taxon>lamiids</taxon>
        <taxon>Solanales</taxon>
        <taxon>Solanaceae</taxon>
        <taxon>Nicotianoideae</taxon>
        <taxon>Nicotianeae</taxon>
        <taxon>Nicotiana</taxon>
    </lineage>
</organism>
<proteinExistence type="predicted"/>